<sequence length="199" mass="22745">MYHAHYDDSKLCVLYTNEKQQGVIWKIKQDKRYDPFNTVHRIYPPSPTNGSGIIARCIVCEHSQLNFSGVGSFKDLFFGHEVTKITGVEKKLKTCSVSRFAFDESKPSICTGKMVTSPADLTKGLLVTRFRNVVTFWNQTCLSPFLDLIPETKIKVTKVGLHIKSDIWETRTRAEKCKMIKDSSESTEARTYYISEGCW</sequence>
<accession>A0A2P1GN18</accession>
<dbReference type="GeneID" id="80527898"/>
<name>A0A2P1GN18_9MONO</name>
<evidence type="ECO:0000313" key="2">
    <source>
        <dbReference type="Proteomes" id="UP000297191"/>
    </source>
</evidence>
<evidence type="ECO:0000313" key="1">
    <source>
        <dbReference type="EMBL" id="AVM87396.1"/>
    </source>
</evidence>
<organism evidence="1">
    <name type="scientific">Wenling hoplichthys paramyxovirus</name>
    <dbReference type="NCBI Taxonomy" id="2116453"/>
    <lineage>
        <taxon>Viruses</taxon>
        <taxon>Riboviria</taxon>
        <taxon>Orthornavirae</taxon>
        <taxon>Negarnaviricota</taxon>
        <taxon>Haploviricotina</taxon>
        <taxon>Monjiviricetes</taxon>
        <taxon>Mononegavirales</taxon>
        <taxon>Paramyxoviridae</taxon>
        <taxon>Ichthysvirinae</taxon>
        <taxon>Hoplichthysvirus</taxon>
        <taxon>Hoplichthysvirus hoplichthysis</taxon>
    </lineage>
</organism>
<reference evidence="1" key="1">
    <citation type="journal article" date="2018" name="Nature">
        <title>The evolutionary history of vertebrate RNA viruses.</title>
        <authorList>
            <person name="Shi M."/>
            <person name="Lin X.D."/>
            <person name="Chen X."/>
            <person name="Tian J.H."/>
            <person name="Chen L.J."/>
            <person name="Li K."/>
            <person name="Wang W."/>
            <person name="Eden J.S."/>
            <person name="Shen J.J."/>
            <person name="Liu L."/>
            <person name="Holmes E.C."/>
            <person name="Zhang Y.Z."/>
        </authorList>
    </citation>
    <scope>NUCLEOTIDE SEQUENCE [LARGE SCALE GENOMIC DNA]</scope>
    <source>
        <strain evidence="1">XYXMC57250</strain>
    </source>
</reference>
<dbReference type="RefSeq" id="YP_010790500.1">
    <property type="nucleotide sequence ID" value="NC_075441.1"/>
</dbReference>
<dbReference type="EMBL" id="MG600062">
    <property type="protein sequence ID" value="AVM87396.1"/>
    <property type="molecule type" value="Viral_cRNA"/>
</dbReference>
<keyword evidence="2" id="KW-1185">Reference proteome</keyword>
<protein>
    <submittedName>
        <fullName evidence="1">Uncharacterized protein</fullName>
    </submittedName>
</protein>
<dbReference type="Proteomes" id="UP000297191">
    <property type="component" value="Segment"/>
</dbReference>
<dbReference type="KEGG" id="vg:80527898"/>
<proteinExistence type="predicted"/>